<evidence type="ECO:0000256" key="1">
    <source>
        <dbReference type="SAM" id="MobiDB-lite"/>
    </source>
</evidence>
<gene>
    <name evidence="2" type="ORF">EF294_06210</name>
</gene>
<organism evidence="2 3">
    <name type="scientific">Gordonia oryzae</name>
    <dbReference type="NCBI Taxonomy" id="2487349"/>
    <lineage>
        <taxon>Bacteria</taxon>
        <taxon>Bacillati</taxon>
        <taxon>Actinomycetota</taxon>
        <taxon>Actinomycetes</taxon>
        <taxon>Mycobacteriales</taxon>
        <taxon>Gordoniaceae</taxon>
        <taxon>Gordonia</taxon>
    </lineage>
</organism>
<evidence type="ECO:0000313" key="2">
    <source>
        <dbReference type="EMBL" id="RPA64719.1"/>
    </source>
</evidence>
<accession>A0A3N4GP91</accession>
<keyword evidence="3" id="KW-1185">Reference proteome</keyword>
<name>A0A3N4GP91_9ACTN</name>
<dbReference type="AlphaFoldDB" id="A0A3N4GP91"/>
<feature type="region of interest" description="Disordered" evidence="1">
    <location>
        <begin position="1"/>
        <end position="32"/>
    </location>
</feature>
<comment type="caution">
    <text evidence="2">The sequence shown here is derived from an EMBL/GenBank/DDBJ whole genome shotgun (WGS) entry which is preliminary data.</text>
</comment>
<proteinExistence type="predicted"/>
<protein>
    <submittedName>
        <fullName evidence="2">Uncharacterized protein</fullName>
    </submittedName>
</protein>
<dbReference type="EMBL" id="RKMH01000004">
    <property type="protein sequence ID" value="RPA64719.1"/>
    <property type="molecule type" value="Genomic_DNA"/>
</dbReference>
<dbReference type="Proteomes" id="UP000267536">
    <property type="component" value="Unassembled WGS sequence"/>
</dbReference>
<reference evidence="2 3" key="1">
    <citation type="submission" date="2018-11" db="EMBL/GenBank/DDBJ databases">
        <title>Draft genome sequence of Gordonia sp. RS15-1S isolated from rice stems.</title>
        <authorList>
            <person name="Muangham S."/>
        </authorList>
    </citation>
    <scope>NUCLEOTIDE SEQUENCE [LARGE SCALE GENOMIC DNA]</scope>
    <source>
        <strain evidence="2 3">RS15-1S</strain>
    </source>
</reference>
<sequence length="69" mass="7614">MFTDEPGVDRSTNRRMQPVLRRSRSTVDSAVPGSCERPCKLGVFAYLASRTDPAAIEVDEPVTGLLPHR</sequence>
<evidence type="ECO:0000313" key="3">
    <source>
        <dbReference type="Proteomes" id="UP000267536"/>
    </source>
</evidence>